<protein>
    <submittedName>
        <fullName evidence="6">Sin3b-related</fullName>
    </submittedName>
</protein>
<proteinExistence type="predicted"/>
<dbReference type="Proteomes" id="UP001146793">
    <property type="component" value="Unassembled WGS sequence"/>
</dbReference>
<evidence type="ECO:0000256" key="2">
    <source>
        <dbReference type="ARBA" id="ARBA00023242"/>
    </source>
</evidence>
<evidence type="ECO:0000256" key="5">
    <source>
        <dbReference type="SAM" id="MobiDB-lite"/>
    </source>
</evidence>
<comment type="caution">
    <text evidence="6">The sequence shown here is derived from an EMBL/GenBank/DDBJ whole genome shotgun (WGS) entry which is preliminary data.</text>
</comment>
<feature type="compositionally biased region" description="Acidic residues" evidence="5">
    <location>
        <begin position="1343"/>
        <end position="1354"/>
    </location>
</feature>
<feature type="region of interest" description="Disordered" evidence="5">
    <location>
        <begin position="1078"/>
        <end position="1133"/>
    </location>
</feature>
<sequence>MSQPTTPLSNVPYIYPNPYVYSLPNQQPQFYYPPQRQPQAQNLTTFPSDQIYNTQQYPNYGVQPFPQNVSNTSENERISEALDYIDEVKKRFKDNTEIYENFLSLMKDFKQEKIATKIVFQKVKDLFQGHKDLISKFKQFLPLNFQKEYSQKQNENSPIDYVTQIKERFDNHSEIYCSFLSTLMKYKNGQLTLENICDKVSDLFTDHEDLLKGFLQFLPDTHSFVYANGRLQKKKPNQKPQQQQQQQQQQPYQFIPNMNNNFQFPIMNDLDPRLYFMNQQNYWNQYYSDIFKKQQLFQQQQQQQQQQQPQKPQQQPQQQPQQFQQQFQQFQLYQQQQQQFQQYQQFQTANGFKYPYPVLYYPNSQPISPELINYYQNNQFPQNLNPNNKNYKNYLNISKEKEVNNETLFYELQNEISQKKYFQILKILNLFNQNLLNNSETILLLENFLQKSKFLIPLKKIINSNCPQKKKMKFNKLDWNQRKRSGVSYCSVSKQEMEINKEKENKIKMKMDTNMGMDIDKDMEKKQNQDQKKSVLNSEWISIAPIKKSIIDNKKYQNKYEKNQLILDEQQYELDNLIGNYKRSFQILEKLVKKIKTFKNNNELNQLNYRGLFTDKLFLNTIITLYGDRSFIIFNGLKANPLVTIHILYYRFQIKLNNLDEMKKNSLFLFTNSFEKNLQNYLNFQKQKYQELNKKTLEKKYFLNQINYLNESKNHSQIIGFEKNMDGISILFHITKLLITTSFNSEKLTTIQDNNNIDNKGNIDNNSNNKKNTKIPTTILPELRLIIKNFLYNFFSNWKLEFNNVIINGENKTMKIKEKLFYGNDNFYILFRLYLLLNKKLRKSKKLLQKKLQLLRTQEEQNLKKIKTEKNNLMEEKQELKRKRNNNHNDNNNDNKNDNNNNNNDNNNNTHNNNNNNNNNNNKHNNGDGDNLKFKNNYYLKYFKNNLICSLIQKYQTNNFRKVDFFIIFIDCLNSYLLSKIDQNDYFQICEEFFGDYSFHFTKLDKIIGSIIQIIIEIIQDRESKQLISLFEFEQNKKKKITDYQYLFDLKFSFLKPKNLYRIIFSEKLINLNNVNTNNSRKRKRKRKRNTIIEDENEHGNGNEKDNDGHHENVNRNSNNAFNQKNNKIKVSPSVNNSKSNFNLIKQKKFHFSIELVDKKEIEYFDKEYEKHLNKKTKYLQRVIESFSPIIQNKSTFIKKNQLFLLRNRKHWIIEKEKKTILFQKQPKKKIEDVISYLINMKTTDQIKKIKNKINFEFENKELITNNSGKLNIQFAIEQDLKKKFDQKKLNEKIEQPTIINKGIDTQHEQKEEEDGERMEIDTEKNNVNLKQQQQQQQKENLEIQEEEEGEGEVEDKQPDKEEQKKETTKKKKYHDKEEIIEFTLPTNKIPLTNNLPESESENVKVKDENIRNENKEVNLNKKIENGFSGKKEENKIKQANNNKKLENEKVFVQKNENIKEEKNAKNEKIKETEMQIEEEENDSNKMIRSNDNKIVSENIENNNAIEINNNSSKKEFENGKQNNFLEKTNWREELNKLEQYAIKNVKIRNCLGIKFDVNSHRLIFAENTEDFFHRIRPSKIISSAWRDLMSNKN</sequence>
<feature type="compositionally biased region" description="Basic and acidic residues" evidence="5">
    <location>
        <begin position="1355"/>
        <end position="1367"/>
    </location>
</feature>
<reference evidence="6" key="1">
    <citation type="submission" date="2022-08" db="EMBL/GenBank/DDBJ databases">
        <title>Novel sulphate-reducing endosymbionts in the free-living metamonad Anaeramoeba.</title>
        <authorList>
            <person name="Jerlstrom-Hultqvist J."/>
            <person name="Cepicka I."/>
            <person name="Gallot-Lavallee L."/>
            <person name="Salas-Leiva D."/>
            <person name="Curtis B.A."/>
            <person name="Zahonova K."/>
            <person name="Pipaliya S."/>
            <person name="Dacks J."/>
            <person name="Roger A.J."/>
        </authorList>
    </citation>
    <scope>NUCLEOTIDE SEQUENCE</scope>
    <source>
        <strain evidence="6">Busselton2</strain>
    </source>
</reference>
<dbReference type="PANTHER" id="PTHR12346">
    <property type="entry name" value="SIN3B-RELATED"/>
    <property type="match status" value="1"/>
</dbReference>
<dbReference type="FunFam" id="1.20.1160.11:FF:000001">
    <property type="entry name" value="Paired amphipathic helix protein Sin3"/>
    <property type="match status" value="1"/>
</dbReference>
<organism evidence="6 7">
    <name type="scientific">Anaeramoeba flamelloides</name>
    <dbReference type="NCBI Taxonomy" id="1746091"/>
    <lineage>
        <taxon>Eukaryota</taxon>
        <taxon>Metamonada</taxon>
        <taxon>Anaeramoebidae</taxon>
        <taxon>Anaeramoeba</taxon>
    </lineage>
</organism>
<dbReference type="GO" id="GO:0003714">
    <property type="term" value="F:transcription corepressor activity"/>
    <property type="evidence" value="ECO:0007669"/>
    <property type="project" value="InterPro"/>
</dbReference>
<dbReference type="SUPFAM" id="SSF47762">
    <property type="entry name" value="PAH2 domain"/>
    <property type="match status" value="2"/>
</dbReference>
<evidence type="ECO:0000256" key="1">
    <source>
        <dbReference type="ARBA" id="ARBA00004123"/>
    </source>
</evidence>
<dbReference type="GO" id="GO:0005634">
    <property type="term" value="C:nucleus"/>
    <property type="evidence" value="ECO:0007669"/>
    <property type="project" value="UniProtKB-SubCell"/>
</dbReference>
<keyword evidence="4" id="KW-0175">Coiled coil</keyword>
<feature type="compositionally biased region" description="Basic and acidic residues" evidence="5">
    <location>
        <begin position="1098"/>
        <end position="1114"/>
    </location>
</feature>
<evidence type="ECO:0000313" key="6">
    <source>
        <dbReference type="EMBL" id="KAJ3441379.1"/>
    </source>
</evidence>
<feature type="compositionally biased region" description="Low complexity" evidence="5">
    <location>
        <begin position="1326"/>
        <end position="1339"/>
    </location>
</feature>
<dbReference type="InterPro" id="IPR003822">
    <property type="entry name" value="PAH"/>
</dbReference>
<evidence type="ECO:0000256" key="4">
    <source>
        <dbReference type="SAM" id="Coils"/>
    </source>
</evidence>
<feature type="coiled-coil region" evidence="4">
    <location>
        <begin position="1430"/>
        <end position="1490"/>
    </location>
</feature>
<feature type="compositionally biased region" description="Low complexity" evidence="5">
    <location>
        <begin position="898"/>
        <end position="924"/>
    </location>
</feature>
<dbReference type="Pfam" id="PF02671">
    <property type="entry name" value="PAH"/>
    <property type="match status" value="2"/>
</dbReference>
<dbReference type="PROSITE" id="PS51477">
    <property type="entry name" value="PAH"/>
    <property type="match status" value="2"/>
</dbReference>
<feature type="compositionally biased region" description="Basic residues" evidence="5">
    <location>
        <begin position="1080"/>
        <end position="1090"/>
    </location>
</feature>
<name>A0AAV7ZJQ1_9EUKA</name>
<evidence type="ECO:0000256" key="3">
    <source>
        <dbReference type="PROSITE-ProRule" id="PRU00810"/>
    </source>
</evidence>
<feature type="region of interest" description="Disordered" evidence="5">
    <location>
        <begin position="1299"/>
        <end position="1374"/>
    </location>
</feature>
<comment type="subcellular location">
    <subcellularLocation>
        <location evidence="1 3">Nucleus</location>
    </subcellularLocation>
</comment>
<evidence type="ECO:0000313" key="7">
    <source>
        <dbReference type="Proteomes" id="UP001146793"/>
    </source>
</evidence>
<dbReference type="EMBL" id="JANTQA010000029">
    <property type="protein sequence ID" value="KAJ3441379.1"/>
    <property type="molecule type" value="Genomic_DNA"/>
</dbReference>
<feature type="region of interest" description="Disordered" evidence="5">
    <location>
        <begin position="301"/>
        <end position="321"/>
    </location>
</feature>
<feature type="region of interest" description="Disordered" evidence="5">
    <location>
        <begin position="879"/>
        <end position="930"/>
    </location>
</feature>
<accession>A0AAV7ZJQ1</accession>
<keyword evidence="2 3" id="KW-0539">Nucleus</keyword>
<dbReference type="InterPro" id="IPR036600">
    <property type="entry name" value="PAH_sf"/>
</dbReference>
<dbReference type="InterPro" id="IPR039774">
    <property type="entry name" value="Sin3-like"/>
</dbReference>
<feature type="compositionally biased region" description="Low complexity" evidence="5">
    <location>
        <begin position="1115"/>
        <end position="1133"/>
    </location>
</feature>
<dbReference type="Gene3D" id="1.20.1160.11">
    <property type="entry name" value="Paired amphipathic helix"/>
    <property type="match status" value="2"/>
</dbReference>
<gene>
    <name evidence="6" type="ORF">M0812_13389</name>
</gene>